<sequence length="439" mass="50933">MSFSLHVEKSAQKAFAVLRMIRRNFSRITRTDFQILYGAYVRPLLEYANPVVYSGRTKDVILIERVQRAATKMVAGLKSMDYETRHVVLDLFPLEYRRLRGDLILTYALFEQGLANRFFTVDPANTRRGHGKKIFKLRAHTFVSQTVFSFRVVAAWNNLYETRLVVLDLFPLEYRRLRGDLILTYALFEQGLANRFFTVDPANTRRGHGMLSQSPPHTPPEACEYRNFQLHKNRFGKDVESPDEKKSAVDWTFKLTPEPDDTVPATIVLEPEVNRMVSESVRILPVIADMAHQDFDQDPVLQQVIKYHSSQWPRTCSQDESRLYSNQRDTPTNSFGNNAHQSQMRNSSEDVLLSYQPPEPEPPRPTTWSRKEIQIEIAHREPKSQPPKGIRTQYTTLTQMLRLLGTSTVRCHLVDQTRGQCRRNPQNLFLTTYTPKTLR</sequence>
<feature type="region of interest" description="Disordered" evidence="1">
    <location>
        <begin position="317"/>
        <end position="367"/>
    </location>
</feature>
<protein>
    <recommendedName>
        <fullName evidence="4">Pol-related protein</fullName>
    </recommendedName>
</protein>
<evidence type="ECO:0000313" key="3">
    <source>
        <dbReference type="Proteomes" id="UP000008909"/>
    </source>
</evidence>
<evidence type="ECO:0008006" key="4">
    <source>
        <dbReference type="Google" id="ProtNLM"/>
    </source>
</evidence>
<organism evidence="2 3">
    <name type="scientific">Clonorchis sinensis</name>
    <name type="common">Chinese liver fluke</name>
    <dbReference type="NCBI Taxonomy" id="79923"/>
    <lineage>
        <taxon>Eukaryota</taxon>
        <taxon>Metazoa</taxon>
        <taxon>Spiralia</taxon>
        <taxon>Lophotrochozoa</taxon>
        <taxon>Platyhelminthes</taxon>
        <taxon>Trematoda</taxon>
        <taxon>Digenea</taxon>
        <taxon>Opisthorchiida</taxon>
        <taxon>Opisthorchiata</taxon>
        <taxon>Opisthorchiidae</taxon>
        <taxon>Clonorchis</taxon>
    </lineage>
</organism>
<reference evidence="2" key="1">
    <citation type="journal article" date="2011" name="Genome Biol.">
        <title>The draft genome of the carcinogenic human liver fluke Clonorchis sinensis.</title>
        <authorList>
            <person name="Wang X."/>
            <person name="Chen W."/>
            <person name="Huang Y."/>
            <person name="Sun J."/>
            <person name="Men J."/>
            <person name="Liu H."/>
            <person name="Luo F."/>
            <person name="Guo L."/>
            <person name="Lv X."/>
            <person name="Deng C."/>
            <person name="Zhou C."/>
            <person name="Fan Y."/>
            <person name="Li X."/>
            <person name="Huang L."/>
            <person name="Hu Y."/>
            <person name="Liang C."/>
            <person name="Hu X."/>
            <person name="Xu J."/>
            <person name="Yu X."/>
        </authorList>
    </citation>
    <scope>NUCLEOTIDE SEQUENCE [LARGE SCALE GENOMIC DNA]</scope>
    <source>
        <strain evidence="2">Henan</strain>
    </source>
</reference>
<dbReference type="Proteomes" id="UP000008909">
    <property type="component" value="Unassembled WGS sequence"/>
</dbReference>
<evidence type="ECO:0000256" key="1">
    <source>
        <dbReference type="SAM" id="MobiDB-lite"/>
    </source>
</evidence>
<feature type="compositionally biased region" description="Polar residues" evidence="1">
    <location>
        <begin position="323"/>
        <end position="346"/>
    </location>
</feature>
<evidence type="ECO:0000313" key="2">
    <source>
        <dbReference type="EMBL" id="GAA53227.1"/>
    </source>
</evidence>
<dbReference type="AlphaFoldDB" id="G7YJU4"/>
<gene>
    <name evidence="2" type="ORF">CLF_109804</name>
</gene>
<keyword evidence="3" id="KW-1185">Reference proteome</keyword>
<reference key="2">
    <citation type="submission" date="2011-10" db="EMBL/GenBank/DDBJ databases">
        <title>The genome and transcriptome sequence of Clonorchis sinensis provide insights into the carcinogenic liver fluke.</title>
        <authorList>
            <person name="Wang X."/>
            <person name="Huang Y."/>
            <person name="Chen W."/>
            <person name="Liu H."/>
            <person name="Guo L."/>
            <person name="Chen Y."/>
            <person name="Luo F."/>
            <person name="Zhou W."/>
            <person name="Sun J."/>
            <person name="Mao Q."/>
            <person name="Liang P."/>
            <person name="Zhou C."/>
            <person name="Tian Y."/>
            <person name="Men J."/>
            <person name="Lv X."/>
            <person name="Huang L."/>
            <person name="Zhou J."/>
            <person name="Hu Y."/>
            <person name="Li R."/>
            <person name="Zhang F."/>
            <person name="Lei H."/>
            <person name="Li X."/>
            <person name="Hu X."/>
            <person name="Liang C."/>
            <person name="Xu J."/>
            <person name="Wu Z."/>
            <person name="Yu X."/>
        </authorList>
    </citation>
    <scope>NUCLEOTIDE SEQUENCE</scope>
    <source>
        <strain>Henan</strain>
    </source>
</reference>
<accession>G7YJU4</accession>
<dbReference type="EMBL" id="DF143448">
    <property type="protein sequence ID" value="GAA53227.1"/>
    <property type="molecule type" value="Genomic_DNA"/>
</dbReference>
<name>G7YJU4_CLOSI</name>
<proteinExistence type="predicted"/>